<feature type="compositionally biased region" description="Polar residues" evidence="9">
    <location>
        <begin position="64"/>
        <end position="77"/>
    </location>
</feature>
<name>A0A9P4HMG3_9PEZI</name>
<comment type="catalytic activity">
    <reaction evidence="8">
        <text>fluoride(in) = fluoride(out)</text>
        <dbReference type="Rhea" id="RHEA:76159"/>
        <dbReference type="ChEBI" id="CHEBI:17051"/>
    </reaction>
    <physiologicalReaction direction="left-to-right" evidence="8">
        <dbReference type="Rhea" id="RHEA:76160"/>
    </physiologicalReaction>
</comment>
<evidence type="ECO:0000313" key="11">
    <source>
        <dbReference type="EMBL" id="KAF2083512.1"/>
    </source>
</evidence>
<evidence type="ECO:0000256" key="10">
    <source>
        <dbReference type="SAM" id="Phobius"/>
    </source>
</evidence>
<comment type="caution">
    <text evidence="11">The sequence shown here is derived from an EMBL/GenBank/DDBJ whole genome shotgun (WGS) entry which is preliminary data.</text>
</comment>
<dbReference type="Pfam" id="PF02537">
    <property type="entry name" value="CRCB"/>
    <property type="match status" value="2"/>
</dbReference>
<dbReference type="InterPro" id="IPR003691">
    <property type="entry name" value="FluC"/>
</dbReference>
<dbReference type="PANTHER" id="PTHR28259">
    <property type="entry name" value="FLUORIDE EXPORT PROTEIN 1-RELATED"/>
    <property type="match status" value="1"/>
</dbReference>
<evidence type="ECO:0000256" key="3">
    <source>
        <dbReference type="ARBA" id="ARBA00022475"/>
    </source>
</evidence>
<evidence type="ECO:0000256" key="9">
    <source>
        <dbReference type="SAM" id="MobiDB-lite"/>
    </source>
</evidence>
<dbReference type="GO" id="GO:1903425">
    <property type="term" value="F:fluoride transmembrane transporter activity"/>
    <property type="evidence" value="ECO:0007669"/>
    <property type="project" value="TreeGrafter"/>
</dbReference>
<comment type="function">
    <text evidence="1">Fluoride channel required for the rapid expulsion of cytoplasmic fluoride.</text>
</comment>
<feature type="transmembrane region" description="Helical" evidence="10">
    <location>
        <begin position="433"/>
        <end position="457"/>
    </location>
</feature>
<evidence type="ECO:0000256" key="1">
    <source>
        <dbReference type="ARBA" id="ARBA00002598"/>
    </source>
</evidence>
<feature type="transmembrane region" description="Helical" evidence="10">
    <location>
        <begin position="93"/>
        <end position="112"/>
    </location>
</feature>
<feature type="transmembrane region" description="Helical" evidence="10">
    <location>
        <begin position="331"/>
        <end position="352"/>
    </location>
</feature>
<dbReference type="OrthoDB" id="409792at2759"/>
<keyword evidence="12" id="KW-1185">Reference proteome</keyword>
<dbReference type="EMBL" id="ML978775">
    <property type="protein sequence ID" value="KAF2083512.1"/>
    <property type="molecule type" value="Genomic_DNA"/>
</dbReference>
<accession>A0A9P4HMG3</accession>
<evidence type="ECO:0000313" key="12">
    <source>
        <dbReference type="Proteomes" id="UP000799776"/>
    </source>
</evidence>
<protein>
    <submittedName>
        <fullName evidence="11">Uncharacterized protein</fullName>
    </submittedName>
</protein>
<comment type="subcellular location">
    <subcellularLocation>
        <location evidence="2">Cell membrane</location>
        <topology evidence="2">Multi-pass membrane protein</topology>
    </subcellularLocation>
</comment>
<proteinExistence type="inferred from homology"/>
<feature type="transmembrane region" description="Helical" evidence="10">
    <location>
        <begin position="197"/>
        <end position="218"/>
    </location>
</feature>
<reference evidence="11" key="1">
    <citation type="journal article" date="2020" name="Stud. Mycol.">
        <title>101 Dothideomycetes genomes: a test case for predicting lifestyles and emergence of pathogens.</title>
        <authorList>
            <person name="Haridas S."/>
            <person name="Albert R."/>
            <person name="Binder M."/>
            <person name="Bloem J."/>
            <person name="Labutti K."/>
            <person name="Salamov A."/>
            <person name="Andreopoulos B."/>
            <person name="Baker S."/>
            <person name="Barry K."/>
            <person name="Bills G."/>
            <person name="Bluhm B."/>
            <person name="Cannon C."/>
            <person name="Castanera R."/>
            <person name="Culley D."/>
            <person name="Daum C."/>
            <person name="Ezra D."/>
            <person name="Gonzalez J."/>
            <person name="Henrissat B."/>
            <person name="Kuo A."/>
            <person name="Liang C."/>
            <person name="Lipzen A."/>
            <person name="Lutzoni F."/>
            <person name="Magnuson J."/>
            <person name="Mondo S."/>
            <person name="Nolan M."/>
            <person name="Ohm R."/>
            <person name="Pangilinan J."/>
            <person name="Park H.-J."/>
            <person name="Ramirez L."/>
            <person name="Alfaro M."/>
            <person name="Sun H."/>
            <person name="Tritt A."/>
            <person name="Yoshinaga Y."/>
            <person name="Zwiers L.-H."/>
            <person name="Turgeon B."/>
            <person name="Goodwin S."/>
            <person name="Spatafora J."/>
            <person name="Crous P."/>
            <person name="Grigoriev I."/>
        </authorList>
    </citation>
    <scope>NUCLEOTIDE SEQUENCE</scope>
    <source>
        <strain evidence="11">CBS 121410</strain>
    </source>
</reference>
<feature type="region of interest" description="Disordered" evidence="9">
    <location>
        <begin position="1"/>
        <end position="83"/>
    </location>
</feature>
<keyword evidence="3" id="KW-1003">Cell membrane</keyword>
<gene>
    <name evidence="11" type="ORF">K490DRAFT_51468</name>
</gene>
<feature type="transmembrane region" description="Helical" evidence="10">
    <location>
        <begin position="124"/>
        <end position="142"/>
    </location>
</feature>
<comment type="similarity">
    <text evidence="7">Belongs to the fluoride channel Fluc/FEX (TC 1.A.43) family.</text>
</comment>
<evidence type="ECO:0000256" key="5">
    <source>
        <dbReference type="ARBA" id="ARBA00022989"/>
    </source>
</evidence>
<feature type="compositionally biased region" description="Polar residues" evidence="9">
    <location>
        <begin position="7"/>
        <end position="30"/>
    </location>
</feature>
<dbReference type="GO" id="GO:0005886">
    <property type="term" value="C:plasma membrane"/>
    <property type="evidence" value="ECO:0007669"/>
    <property type="project" value="UniProtKB-SubCell"/>
</dbReference>
<organism evidence="11 12">
    <name type="scientific">Saccharata proteae CBS 121410</name>
    <dbReference type="NCBI Taxonomy" id="1314787"/>
    <lineage>
        <taxon>Eukaryota</taxon>
        <taxon>Fungi</taxon>
        <taxon>Dikarya</taxon>
        <taxon>Ascomycota</taxon>
        <taxon>Pezizomycotina</taxon>
        <taxon>Dothideomycetes</taxon>
        <taxon>Dothideomycetes incertae sedis</taxon>
        <taxon>Botryosphaeriales</taxon>
        <taxon>Saccharataceae</taxon>
        <taxon>Saccharata</taxon>
    </lineage>
</organism>
<keyword evidence="5 10" id="KW-1133">Transmembrane helix</keyword>
<evidence type="ECO:0000256" key="6">
    <source>
        <dbReference type="ARBA" id="ARBA00023136"/>
    </source>
</evidence>
<dbReference type="AlphaFoldDB" id="A0A9P4HMG3"/>
<dbReference type="Proteomes" id="UP000799776">
    <property type="component" value="Unassembled WGS sequence"/>
</dbReference>
<keyword evidence="6 10" id="KW-0472">Membrane</keyword>
<feature type="transmembrane region" description="Helical" evidence="10">
    <location>
        <begin position="359"/>
        <end position="380"/>
    </location>
</feature>
<evidence type="ECO:0000256" key="7">
    <source>
        <dbReference type="ARBA" id="ARBA00035120"/>
    </source>
</evidence>
<evidence type="ECO:0000256" key="4">
    <source>
        <dbReference type="ARBA" id="ARBA00022692"/>
    </source>
</evidence>
<dbReference type="PANTHER" id="PTHR28259:SF1">
    <property type="entry name" value="FLUORIDE EXPORT PROTEIN 1-RELATED"/>
    <property type="match status" value="1"/>
</dbReference>
<feature type="transmembrane region" description="Helical" evidence="10">
    <location>
        <begin position="288"/>
        <end position="311"/>
    </location>
</feature>
<keyword evidence="4 10" id="KW-0812">Transmembrane</keyword>
<evidence type="ECO:0000256" key="2">
    <source>
        <dbReference type="ARBA" id="ARBA00004651"/>
    </source>
</evidence>
<evidence type="ECO:0000256" key="8">
    <source>
        <dbReference type="ARBA" id="ARBA00035585"/>
    </source>
</evidence>
<feature type="transmembrane region" description="Helical" evidence="10">
    <location>
        <begin position="245"/>
        <end position="267"/>
    </location>
</feature>
<sequence length="468" mass="50876">MADETSESQTSRSYYENGAENQSSRFNGYSNLDEVRGPPPVEDSGNAGLYQRHDLEEARWAASNEENPQADTSAKNRTPSEKEQRMQAYLKQLYVSSYLVFFSILGTLARLGLQTLTDYPGSPFLPTELWANVAGCFIMGYLSEDRMFFQREWNNAMTSAQKGLQTPEGSEADDRTSISEPVITKAQRTHNAAKKTVPLYIGLTVGFCGSLTSFSSFMRDSFLAMANDLSNDIATPYPRNDGYSVMALLGVIFIEVSLSMSSLIVGAHMAMFMDPLKSKVSSIGARRVLDPAVVLLGWGIWLGAVFMAIWPPDRPGGPAAGSRTSWAQETWRGQAIFALVFAPLGCFLRFFASLRLNGLFAAFPMGTFAVNIVGTAVIGMCWDLQHARLGSGLIGGGRVGCQVLEGVIDGFCGCLTTVSTWAVELKGLERKHAYFYGLTSIAAGVMLLVVIMGPLLWTGNAHALACVV</sequence>